<evidence type="ECO:0000313" key="3">
    <source>
        <dbReference type="EMBL" id="PQB08242.1"/>
    </source>
</evidence>
<keyword evidence="4" id="KW-1185">Reference proteome</keyword>
<organism evidence="3 4">
    <name type="scientific">Polaribacter filamentus</name>
    <dbReference type="NCBI Taxonomy" id="53483"/>
    <lineage>
        <taxon>Bacteria</taxon>
        <taxon>Pseudomonadati</taxon>
        <taxon>Bacteroidota</taxon>
        <taxon>Flavobacteriia</taxon>
        <taxon>Flavobacteriales</taxon>
        <taxon>Flavobacteriaceae</taxon>
    </lineage>
</organism>
<protein>
    <submittedName>
        <fullName evidence="3">Thioredoxin family protein</fullName>
    </submittedName>
</protein>
<dbReference type="Gene3D" id="3.40.30.10">
    <property type="entry name" value="Glutaredoxin"/>
    <property type="match status" value="1"/>
</dbReference>
<proteinExistence type="predicted"/>
<sequence>MKKTILLIFFFGYFSTNAQSKNIDLQIFTFPEVEKLQQQNPKPIVVFIYTDWCNICYGMKNKTFKNERIISFLNDHFYFVNLNAEGKNNITFLGKTFVYKPSGTKSGMHELAKELGSINGQISYPTTTILNSDFEIDAQVNGYINSNKMSIVLKKYLK</sequence>
<feature type="signal peptide" evidence="1">
    <location>
        <begin position="1"/>
        <end position="18"/>
    </location>
</feature>
<reference evidence="3 4" key="1">
    <citation type="submission" date="2016-11" db="EMBL/GenBank/DDBJ databases">
        <title>Trade-off between light-utilization and light-protection in marine flavobacteria.</title>
        <authorList>
            <person name="Kumagai Y."/>
        </authorList>
    </citation>
    <scope>NUCLEOTIDE SEQUENCE [LARGE SCALE GENOMIC DNA]</scope>
    <source>
        <strain evidence="3 4">ATCC 700397</strain>
    </source>
</reference>
<dbReference type="InterPro" id="IPR036249">
    <property type="entry name" value="Thioredoxin-like_sf"/>
</dbReference>
<evidence type="ECO:0000259" key="2">
    <source>
        <dbReference type="Pfam" id="PF13098"/>
    </source>
</evidence>
<dbReference type="InterPro" id="IPR012336">
    <property type="entry name" value="Thioredoxin-like_fold"/>
</dbReference>
<gene>
    <name evidence="3" type="ORF">BST83_14710</name>
</gene>
<keyword evidence="1" id="KW-0732">Signal</keyword>
<dbReference type="EMBL" id="MQUA01000013">
    <property type="protein sequence ID" value="PQB08242.1"/>
    <property type="molecule type" value="Genomic_DNA"/>
</dbReference>
<comment type="caution">
    <text evidence="3">The sequence shown here is derived from an EMBL/GenBank/DDBJ whole genome shotgun (WGS) entry which is preliminary data.</text>
</comment>
<dbReference type="Pfam" id="PF13098">
    <property type="entry name" value="Thioredoxin_2"/>
    <property type="match status" value="1"/>
</dbReference>
<dbReference type="OrthoDB" id="9811036at2"/>
<dbReference type="RefSeq" id="WP_104810448.1">
    <property type="nucleotide sequence ID" value="NZ_MQUA01000013.1"/>
</dbReference>
<evidence type="ECO:0000313" key="4">
    <source>
        <dbReference type="Proteomes" id="UP000239522"/>
    </source>
</evidence>
<evidence type="ECO:0000256" key="1">
    <source>
        <dbReference type="SAM" id="SignalP"/>
    </source>
</evidence>
<accession>A0A2S7L001</accession>
<name>A0A2S7L001_9FLAO</name>
<feature type="domain" description="Thioredoxin-like fold" evidence="2">
    <location>
        <begin position="38"/>
        <end position="153"/>
    </location>
</feature>
<feature type="chain" id="PRO_5015412012" evidence="1">
    <location>
        <begin position="19"/>
        <end position="158"/>
    </location>
</feature>
<dbReference type="AlphaFoldDB" id="A0A2S7L001"/>
<dbReference type="SUPFAM" id="SSF52833">
    <property type="entry name" value="Thioredoxin-like"/>
    <property type="match status" value="1"/>
</dbReference>
<dbReference type="Proteomes" id="UP000239522">
    <property type="component" value="Unassembled WGS sequence"/>
</dbReference>